<organism evidence="1 2">
    <name type="scientific">Thermophilibacter provencensis</name>
    <dbReference type="NCBI Taxonomy" id="1852386"/>
    <lineage>
        <taxon>Bacteria</taxon>
        <taxon>Bacillati</taxon>
        <taxon>Actinomycetota</taxon>
        <taxon>Coriobacteriia</taxon>
        <taxon>Coriobacteriales</taxon>
        <taxon>Atopobiaceae</taxon>
        <taxon>Thermophilibacter</taxon>
    </lineage>
</organism>
<dbReference type="RefSeq" id="WP_289511242.1">
    <property type="nucleotide sequence ID" value="NZ_JAUDEA010000007.1"/>
</dbReference>
<dbReference type="EMBL" id="JAUDEA010000007">
    <property type="protein sequence ID" value="MDM8271153.1"/>
    <property type="molecule type" value="Genomic_DNA"/>
</dbReference>
<reference evidence="1" key="2">
    <citation type="submission" date="2023-06" db="EMBL/GenBank/DDBJ databases">
        <authorList>
            <person name="Zeman M."/>
            <person name="Kubasova T."/>
            <person name="Jahodarova E."/>
            <person name="Nykrynova M."/>
            <person name="Rychlik I."/>
        </authorList>
    </citation>
    <scope>NUCLEOTIDE SEQUENCE</scope>
    <source>
        <strain evidence="1">153_Feed</strain>
    </source>
</reference>
<evidence type="ECO:0000313" key="1">
    <source>
        <dbReference type="EMBL" id="MDM8271153.1"/>
    </source>
</evidence>
<protein>
    <submittedName>
        <fullName evidence="1">Tetratricopeptide repeat protein</fullName>
    </submittedName>
</protein>
<keyword evidence="2" id="KW-1185">Reference proteome</keyword>
<accession>A0ABT7V3H9</accession>
<dbReference type="InterPro" id="IPR011990">
    <property type="entry name" value="TPR-like_helical_dom_sf"/>
</dbReference>
<reference evidence="1" key="1">
    <citation type="submission" date="2023-06" db="EMBL/GenBank/DDBJ databases">
        <title>Identification and characterization of horizontal gene transfer across gut microbiota members of farm animals based on homology search.</title>
        <authorList>
            <person name="Schwarzerova J."/>
            <person name="Nykrynova M."/>
            <person name="Jureckova K."/>
            <person name="Cejkova D."/>
            <person name="Rychlik I."/>
        </authorList>
    </citation>
    <scope>NUCLEOTIDE SEQUENCE</scope>
    <source>
        <strain evidence="1">153_Feed</strain>
    </source>
</reference>
<comment type="caution">
    <text evidence="1">The sequence shown here is derived from an EMBL/GenBank/DDBJ whole genome shotgun (WGS) entry which is preliminary data.</text>
</comment>
<evidence type="ECO:0000313" key="2">
    <source>
        <dbReference type="Proteomes" id="UP001529256"/>
    </source>
</evidence>
<name>A0ABT7V3H9_9ACTN</name>
<dbReference type="SUPFAM" id="SSF48452">
    <property type="entry name" value="TPR-like"/>
    <property type="match status" value="1"/>
</dbReference>
<sequence>MSDELDDQGTRGRLGRLFAALVGNEDEFTVGAGASEAAVDAPSDAGNTTVLDMEALSRVLAKSTDPMGVLRGMVADIRRRADGAGSPAPSLPPSPLELYLATRLTEAGIADRDGALPALSIVRPRTSDLFYLRVIDESMPWPSKVRLLRIEAALNCALLVARALPSPNEASLEELVRCEQRICRSIVSQAPVEARRHDGPALGEWAVRNAISAGIERLQLPYRLTARFRTNVAHGRAGIEIDLVPPEAWAATAYVDGLGVVSATAEMRRRAASDYNLRLGVLLSAYALLVAPQLAEVWVAGVVDTARDHTCYYSARITRSLLEGLDLEGPVDPYAVMRVAGAALDAEDRELMPVHQGFSLDDEAFCPKLRYEPVETSERVLLPAAAAGLGCARVRDLGSDEACARRLASTELVRELGDSTEKNVRALLSLADGTSHDDVREAALRCVRELVAGELDDDPLAVAEALVSGDELTRKTVAARELLYGRNMEGAEKCALEALSPVEEAGTYRDGDDLVWRAFGSYTDRALYNLLLAPAHERCELVSESYLEAHLIASAAALAQGRTRDALPHAKRACELAPLSSQASLHLAQCLEAAGQDEGAFDELCRLLSLAHDPETIGLGYLRMSQLQWRDGHVLAAQACYQRACRSLPGAAIVAGLAVVALISQVGSATDGTLPQDAEEDALRGAGIPLAPTAEVGEALLGAARSAVDAGVFWAARDLVKSLCSLFRDDVTFGVLRSLEDEPDR</sequence>
<gene>
    <name evidence="1" type="ORF">QUW25_05630</name>
</gene>
<dbReference type="Gene3D" id="1.25.40.10">
    <property type="entry name" value="Tetratricopeptide repeat domain"/>
    <property type="match status" value="1"/>
</dbReference>
<dbReference type="Proteomes" id="UP001529256">
    <property type="component" value="Unassembled WGS sequence"/>
</dbReference>
<proteinExistence type="predicted"/>